<dbReference type="Proteomes" id="UP000094385">
    <property type="component" value="Unassembled WGS sequence"/>
</dbReference>
<organism evidence="2 3">
    <name type="scientific">Lipomyces starkeyi NRRL Y-11557</name>
    <dbReference type="NCBI Taxonomy" id="675824"/>
    <lineage>
        <taxon>Eukaryota</taxon>
        <taxon>Fungi</taxon>
        <taxon>Dikarya</taxon>
        <taxon>Ascomycota</taxon>
        <taxon>Saccharomycotina</taxon>
        <taxon>Lipomycetes</taxon>
        <taxon>Lipomycetales</taxon>
        <taxon>Lipomycetaceae</taxon>
        <taxon>Lipomyces</taxon>
    </lineage>
</organism>
<feature type="region of interest" description="Disordered" evidence="1">
    <location>
        <begin position="165"/>
        <end position="189"/>
    </location>
</feature>
<evidence type="ECO:0000256" key="1">
    <source>
        <dbReference type="SAM" id="MobiDB-lite"/>
    </source>
</evidence>
<dbReference type="AlphaFoldDB" id="A0A1E3QB07"/>
<sequence length="189" mass="21464">MLVPAFHDMFLQLDLYTSTHTTALYLLSGPELTDIARRFFWDVIVIGHRRCSIDSREMIVRFRYCQAELVPPDIVFVFLPLGRVDKRAQIWPRRTDQAISGSCSSSFMRCSWTYLTSLCSSPSLLYLLPHLTPVTHPSLSRRCGLPLTAPATNQIMGDFNSSDVEFEPAQKKKKMSGRQPGRDSIAHRG</sequence>
<gene>
    <name evidence="2" type="ORF">LIPSTDRAFT_229592</name>
</gene>
<keyword evidence="3" id="KW-1185">Reference proteome</keyword>
<name>A0A1E3QB07_LIPST</name>
<feature type="compositionally biased region" description="Basic and acidic residues" evidence="1">
    <location>
        <begin position="180"/>
        <end position="189"/>
    </location>
</feature>
<reference evidence="2 3" key="1">
    <citation type="journal article" date="2016" name="Proc. Natl. Acad. Sci. U.S.A.">
        <title>Comparative genomics of biotechnologically important yeasts.</title>
        <authorList>
            <person name="Riley R."/>
            <person name="Haridas S."/>
            <person name="Wolfe K.H."/>
            <person name="Lopes M.R."/>
            <person name="Hittinger C.T."/>
            <person name="Goeker M."/>
            <person name="Salamov A.A."/>
            <person name="Wisecaver J.H."/>
            <person name="Long T.M."/>
            <person name="Calvey C.H."/>
            <person name="Aerts A.L."/>
            <person name="Barry K.W."/>
            <person name="Choi C."/>
            <person name="Clum A."/>
            <person name="Coughlan A.Y."/>
            <person name="Deshpande S."/>
            <person name="Douglass A.P."/>
            <person name="Hanson S.J."/>
            <person name="Klenk H.-P."/>
            <person name="LaButti K.M."/>
            <person name="Lapidus A."/>
            <person name="Lindquist E.A."/>
            <person name="Lipzen A.M."/>
            <person name="Meier-Kolthoff J.P."/>
            <person name="Ohm R.A."/>
            <person name="Otillar R.P."/>
            <person name="Pangilinan J.L."/>
            <person name="Peng Y."/>
            <person name="Rokas A."/>
            <person name="Rosa C.A."/>
            <person name="Scheuner C."/>
            <person name="Sibirny A.A."/>
            <person name="Slot J.C."/>
            <person name="Stielow J.B."/>
            <person name="Sun H."/>
            <person name="Kurtzman C.P."/>
            <person name="Blackwell M."/>
            <person name="Grigoriev I.V."/>
            <person name="Jeffries T.W."/>
        </authorList>
    </citation>
    <scope>NUCLEOTIDE SEQUENCE [LARGE SCALE GENOMIC DNA]</scope>
    <source>
        <strain evidence="2 3">NRRL Y-11557</strain>
    </source>
</reference>
<dbReference type="EMBL" id="KV454291">
    <property type="protein sequence ID" value="ODQ74810.1"/>
    <property type="molecule type" value="Genomic_DNA"/>
</dbReference>
<proteinExistence type="predicted"/>
<evidence type="ECO:0000313" key="2">
    <source>
        <dbReference type="EMBL" id="ODQ74810.1"/>
    </source>
</evidence>
<protein>
    <submittedName>
        <fullName evidence="2">Uncharacterized protein</fullName>
    </submittedName>
</protein>
<accession>A0A1E3QB07</accession>
<evidence type="ECO:0000313" key="3">
    <source>
        <dbReference type="Proteomes" id="UP000094385"/>
    </source>
</evidence>